<dbReference type="EMBL" id="AZHC01000041">
    <property type="protein sequence ID" value="OAA35566.1"/>
    <property type="molecule type" value="Genomic_DNA"/>
</dbReference>
<keyword evidence="3" id="KW-0805">Transcription regulation</keyword>
<dbReference type="CDD" id="cd00067">
    <property type="entry name" value="GAL4"/>
    <property type="match status" value="1"/>
</dbReference>
<comment type="caution">
    <text evidence="7">The sequence shown here is derived from an EMBL/GenBank/DDBJ whole genome shotgun (WGS) entry which is preliminary data.</text>
</comment>
<evidence type="ECO:0000256" key="3">
    <source>
        <dbReference type="ARBA" id="ARBA00023015"/>
    </source>
</evidence>
<keyword evidence="4" id="KW-0804">Transcription</keyword>
<keyword evidence="5" id="KW-0539">Nucleus</keyword>
<reference evidence="7 8" key="1">
    <citation type="journal article" date="2016" name="Genome Biol. Evol.">
        <title>Divergent and convergent evolution of fungal pathogenicity.</title>
        <authorList>
            <person name="Shang Y."/>
            <person name="Xiao G."/>
            <person name="Zheng P."/>
            <person name="Cen K."/>
            <person name="Zhan S."/>
            <person name="Wang C."/>
        </authorList>
    </citation>
    <scope>NUCLEOTIDE SEQUENCE [LARGE SCALE GENOMIC DNA]</scope>
    <source>
        <strain evidence="7 8">RCEF 4871</strain>
    </source>
</reference>
<keyword evidence="8" id="KW-1185">Reference proteome</keyword>
<dbReference type="Pfam" id="PF00172">
    <property type="entry name" value="Zn_clus"/>
    <property type="match status" value="1"/>
</dbReference>
<evidence type="ECO:0000313" key="7">
    <source>
        <dbReference type="EMBL" id="OAA35566.1"/>
    </source>
</evidence>
<evidence type="ECO:0000256" key="4">
    <source>
        <dbReference type="ARBA" id="ARBA00023163"/>
    </source>
</evidence>
<protein>
    <submittedName>
        <fullName evidence="7">Zn(2)-C6 fungal-type DNA-binding domain protein</fullName>
    </submittedName>
</protein>
<name>A0A166X9D2_METRR</name>
<feature type="domain" description="Zn(2)-C6 fungal-type" evidence="6">
    <location>
        <begin position="59"/>
        <end position="89"/>
    </location>
</feature>
<dbReference type="OrthoDB" id="5355161at2759"/>
<dbReference type="STRING" id="1081105.A0A166X9D2"/>
<gene>
    <name evidence="7" type="ORF">NOR_07951</name>
</gene>
<evidence type="ECO:0000259" key="6">
    <source>
        <dbReference type="PROSITE" id="PS50048"/>
    </source>
</evidence>
<evidence type="ECO:0000256" key="2">
    <source>
        <dbReference type="ARBA" id="ARBA00022833"/>
    </source>
</evidence>
<keyword evidence="7" id="KW-0238">DNA-binding</keyword>
<organism evidence="7 8">
    <name type="scientific">Metarhizium rileyi (strain RCEF 4871)</name>
    <name type="common">Nomuraea rileyi</name>
    <dbReference type="NCBI Taxonomy" id="1649241"/>
    <lineage>
        <taxon>Eukaryota</taxon>
        <taxon>Fungi</taxon>
        <taxon>Dikarya</taxon>
        <taxon>Ascomycota</taxon>
        <taxon>Pezizomycotina</taxon>
        <taxon>Sordariomycetes</taxon>
        <taxon>Hypocreomycetidae</taxon>
        <taxon>Hypocreales</taxon>
        <taxon>Clavicipitaceae</taxon>
        <taxon>Metarhizium</taxon>
    </lineage>
</organism>
<dbReference type="PRINTS" id="PR00755">
    <property type="entry name" value="AFLATOXINBRP"/>
</dbReference>
<keyword evidence="2" id="KW-0862">Zinc</keyword>
<dbReference type="SUPFAM" id="SSF57701">
    <property type="entry name" value="Zn2/Cys6 DNA-binding domain"/>
    <property type="match status" value="1"/>
</dbReference>
<dbReference type="GO" id="GO:0008270">
    <property type="term" value="F:zinc ion binding"/>
    <property type="evidence" value="ECO:0007669"/>
    <property type="project" value="InterPro"/>
</dbReference>
<dbReference type="GO" id="GO:0000981">
    <property type="term" value="F:DNA-binding transcription factor activity, RNA polymerase II-specific"/>
    <property type="evidence" value="ECO:0007669"/>
    <property type="project" value="InterPro"/>
</dbReference>
<evidence type="ECO:0000256" key="1">
    <source>
        <dbReference type="ARBA" id="ARBA00022723"/>
    </source>
</evidence>
<evidence type="ECO:0000313" key="8">
    <source>
        <dbReference type="Proteomes" id="UP000243498"/>
    </source>
</evidence>
<proteinExistence type="predicted"/>
<dbReference type="SMART" id="SM00066">
    <property type="entry name" value="GAL4"/>
    <property type="match status" value="1"/>
</dbReference>
<dbReference type="AlphaFoldDB" id="A0A166X9D2"/>
<dbReference type="PANTHER" id="PTHR47660:SF3">
    <property type="entry name" value="FINGER DOMAIN PROTEIN, PUTATIVE (AFU_ORTHOLOGUE AFUA_4G03310)-RELATED"/>
    <property type="match status" value="1"/>
</dbReference>
<dbReference type="GO" id="GO:0003677">
    <property type="term" value="F:DNA binding"/>
    <property type="evidence" value="ECO:0007669"/>
    <property type="project" value="UniProtKB-KW"/>
</dbReference>
<dbReference type="InterPro" id="IPR001138">
    <property type="entry name" value="Zn2Cys6_DnaBD"/>
</dbReference>
<evidence type="ECO:0000256" key="5">
    <source>
        <dbReference type="ARBA" id="ARBA00023242"/>
    </source>
</evidence>
<dbReference type="PANTHER" id="PTHR47660">
    <property type="entry name" value="TRANSCRIPTION FACTOR WITH C2H2 AND ZN(2)-CYS(6) DNA BINDING DOMAIN (EUROFUNG)-RELATED-RELATED"/>
    <property type="match status" value="1"/>
</dbReference>
<accession>A0A166X9D2</accession>
<keyword evidence="1" id="KW-0479">Metal-binding</keyword>
<dbReference type="Proteomes" id="UP000243498">
    <property type="component" value="Unassembled WGS sequence"/>
</dbReference>
<dbReference type="PROSITE" id="PS50048">
    <property type="entry name" value="ZN2_CY6_FUNGAL_2"/>
    <property type="match status" value="1"/>
</dbReference>
<dbReference type="InterPro" id="IPR036864">
    <property type="entry name" value="Zn2-C6_fun-type_DNA-bd_sf"/>
</dbReference>
<dbReference type="Gene3D" id="4.10.240.10">
    <property type="entry name" value="Zn(2)-C6 fungal-type DNA-binding domain"/>
    <property type="match status" value="1"/>
</dbReference>
<sequence length="271" mass="29960">MLSLGTFRSRSGSSAQLDTGDVHVCHICLKQFSRRDLRERHRRRCEKSIGKIIPTKKRSCERCISFKVKCDYEKPSCSRCLNRSVPCEYKLEPRVKMPLNPAFGLGPSPAFSGAMDVFSVQQSRAAERDAVMDQQDGASSVAASAAMSFDLSSSSASTDALDATTLDLVGPSFYTGNEYYQQWSHQDGSSNGQNSPWDATTVWSDGSSSIADPVMLDEAVMDPAWTPSMLDPTMCMDAYGEHSMAYYSPDMQQVQYHRPGKHHGKTTSLSY</sequence>